<keyword evidence="2" id="KW-1185">Reference proteome</keyword>
<protein>
    <submittedName>
        <fullName evidence="1">Uncharacterized protein</fullName>
    </submittedName>
</protein>
<proteinExistence type="predicted"/>
<sequence length="199" mass="22593">MSAPYWHDCVVLRRGQTKRSDEESKECLSDRYLTFGIPRRNPPAEPTCQRLWGFCKRWCSRNMQCTAPSCTMMLDDRRDFIVVMLDLRAGDKNQVPEELRWMSIVAIPPILKPDCKSSDITIISHTNHIHPHSTTHCINRTGHDRGRGRDLDLPAPTLLVNPNQVPHCSTSRLSGHTHDHLAMIGARTIAPNTGTIHPM</sequence>
<gene>
    <name evidence="1" type="ORF">B0T16DRAFT_390160</name>
</gene>
<evidence type="ECO:0000313" key="1">
    <source>
        <dbReference type="EMBL" id="KAK0645568.1"/>
    </source>
</evidence>
<name>A0AA39Y3W6_9PEZI</name>
<dbReference type="EMBL" id="JAULSV010000004">
    <property type="protein sequence ID" value="KAK0645568.1"/>
    <property type="molecule type" value="Genomic_DNA"/>
</dbReference>
<dbReference type="Proteomes" id="UP001174936">
    <property type="component" value="Unassembled WGS sequence"/>
</dbReference>
<dbReference type="AlphaFoldDB" id="A0AA39Y3W6"/>
<reference evidence="1" key="1">
    <citation type="submission" date="2023-06" db="EMBL/GenBank/DDBJ databases">
        <title>Genome-scale phylogeny and comparative genomics of the fungal order Sordariales.</title>
        <authorList>
            <consortium name="Lawrence Berkeley National Laboratory"/>
            <person name="Hensen N."/>
            <person name="Bonometti L."/>
            <person name="Westerberg I."/>
            <person name="Brannstrom I.O."/>
            <person name="Guillou S."/>
            <person name="Cros-Aarteil S."/>
            <person name="Calhoun S."/>
            <person name="Haridas S."/>
            <person name="Kuo A."/>
            <person name="Mondo S."/>
            <person name="Pangilinan J."/>
            <person name="Riley R."/>
            <person name="Labutti K."/>
            <person name="Andreopoulos B."/>
            <person name="Lipzen A."/>
            <person name="Chen C."/>
            <person name="Yanf M."/>
            <person name="Daum C."/>
            <person name="Ng V."/>
            <person name="Clum A."/>
            <person name="Steindorff A."/>
            <person name="Ohm R."/>
            <person name="Martin F."/>
            <person name="Silar P."/>
            <person name="Natvig D."/>
            <person name="Lalanne C."/>
            <person name="Gautier V."/>
            <person name="Ament-Velasquez S.L."/>
            <person name="Kruys A."/>
            <person name="Hutchinson M.I."/>
            <person name="Powell A.J."/>
            <person name="Barry K."/>
            <person name="Miller A.N."/>
            <person name="Grigoriev I.V."/>
            <person name="Debuchy R."/>
            <person name="Gladieux P."/>
            <person name="Thoren M.H."/>
            <person name="Johannesson H."/>
        </authorList>
    </citation>
    <scope>NUCLEOTIDE SEQUENCE</scope>
    <source>
        <strain evidence="1">SMH2532-1</strain>
    </source>
</reference>
<comment type="caution">
    <text evidence="1">The sequence shown here is derived from an EMBL/GenBank/DDBJ whole genome shotgun (WGS) entry which is preliminary data.</text>
</comment>
<organism evidence="1 2">
    <name type="scientific">Cercophora newfieldiana</name>
    <dbReference type="NCBI Taxonomy" id="92897"/>
    <lineage>
        <taxon>Eukaryota</taxon>
        <taxon>Fungi</taxon>
        <taxon>Dikarya</taxon>
        <taxon>Ascomycota</taxon>
        <taxon>Pezizomycotina</taxon>
        <taxon>Sordariomycetes</taxon>
        <taxon>Sordariomycetidae</taxon>
        <taxon>Sordariales</taxon>
        <taxon>Lasiosphaeriaceae</taxon>
        <taxon>Cercophora</taxon>
    </lineage>
</organism>
<accession>A0AA39Y3W6</accession>
<evidence type="ECO:0000313" key="2">
    <source>
        <dbReference type="Proteomes" id="UP001174936"/>
    </source>
</evidence>